<evidence type="ECO:0000313" key="2">
    <source>
        <dbReference type="Proteomes" id="UP001168098"/>
    </source>
</evidence>
<proteinExistence type="predicted"/>
<name>A0AA38YX58_VITRO</name>
<protein>
    <submittedName>
        <fullName evidence="1">Uncharacterized protein</fullName>
    </submittedName>
</protein>
<sequence>MELSIPPSPILKSREELSYTSGIKIWERIHQCEKIISVEEMHGQCNGFISTKCLYVIRELLTKLPLR</sequence>
<comment type="caution">
    <text evidence="1">The sequence shown here is derived from an EMBL/GenBank/DDBJ whole genome shotgun (WGS) entry which is preliminary data.</text>
</comment>
<dbReference type="EMBL" id="JARBHA010000017">
    <property type="protein sequence ID" value="KAJ9678167.1"/>
    <property type="molecule type" value="Genomic_DNA"/>
</dbReference>
<reference evidence="1 2" key="1">
    <citation type="journal article" date="2023" name="BMC Biotechnol.">
        <title>Vitis rotundifolia cv Carlos genome sequencing.</title>
        <authorList>
            <person name="Huff M."/>
            <person name="Hulse-Kemp A."/>
            <person name="Scheffler B."/>
            <person name="Youngblood R."/>
            <person name="Simpson S."/>
            <person name="Babiker E."/>
            <person name="Staton M."/>
        </authorList>
    </citation>
    <scope>NUCLEOTIDE SEQUENCE [LARGE SCALE GENOMIC DNA]</scope>
    <source>
        <tissue evidence="1">Leaf</tissue>
    </source>
</reference>
<dbReference type="AlphaFoldDB" id="A0AA38YX58"/>
<organism evidence="1 2">
    <name type="scientific">Vitis rotundifolia</name>
    <name type="common">Muscadine grape</name>
    <dbReference type="NCBI Taxonomy" id="103349"/>
    <lineage>
        <taxon>Eukaryota</taxon>
        <taxon>Viridiplantae</taxon>
        <taxon>Streptophyta</taxon>
        <taxon>Embryophyta</taxon>
        <taxon>Tracheophyta</taxon>
        <taxon>Spermatophyta</taxon>
        <taxon>Magnoliopsida</taxon>
        <taxon>eudicotyledons</taxon>
        <taxon>Gunneridae</taxon>
        <taxon>Pentapetalae</taxon>
        <taxon>rosids</taxon>
        <taxon>Vitales</taxon>
        <taxon>Vitaceae</taxon>
        <taxon>Viteae</taxon>
        <taxon>Vitis</taxon>
    </lineage>
</organism>
<gene>
    <name evidence="1" type="ORF">PVL29_022910</name>
</gene>
<keyword evidence="2" id="KW-1185">Reference proteome</keyword>
<evidence type="ECO:0000313" key="1">
    <source>
        <dbReference type="EMBL" id="KAJ9678167.1"/>
    </source>
</evidence>
<dbReference type="Proteomes" id="UP001168098">
    <property type="component" value="Unassembled WGS sequence"/>
</dbReference>
<accession>A0AA38YX58</accession>